<evidence type="ECO:0000259" key="1">
    <source>
        <dbReference type="Pfam" id="PF12508"/>
    </source>
</evidence>
<organism evidence="2 3">
    <name type="scientific">Filimonas lacunae</name>
    <dbReference type="NCBI Taxonomy" id="477680"/>
    <lineage>
        <taxon>Bacteria</taxon>
        <taxon>Pseudomonadati</taxon>
        <taxon>Bacteroidota</taxon>
        <taxon>Chitinophagia</taxon>
        <taxon>Chitinophagales</taxon>
        <taxon>Chitinophagaceae</taxon>
        <taxon>Filimonas</taxon>
    </lineage>
</organism>
<accession>A0A173MA75</accession>
<dbReference type="AlphaFoldDB" id="A0A173MA75"/>
<dbReference type="KEGG" id="fln:FLA_0427"/>
<feature type="domain" description="Conjugative transposon TraM C-terminal" evidence="1">
    <location>
        <begin position="270"/>
        <end position="413"/>
    </location>
</feature>
<reference evidence="3" key="1">
    <citation type="submission" date="2017-01" db="EMBL/GenBank/DDBJ databases">
        <authorList>
            <person name="Varghese N."/>
            <person name="Submissions S."/>
        </authorList>
    </citation>
    <scope>NUCLEOTIDE SEQUENCE [LARGE SCALE GENOMIC DNA]</scope>
    <source>
        <strain evidence="3">DSM 21054</strain>
    </source>
</reference>
<dbReference type="STRING" id="477680.SAMN05421788_110171"/>
<dbReference type="RefSeq" id="WP_076381747.1">
    <property type="nucleotide sequence ID" value="NZ_AP017422.1"/>
</dbReference>
<dbReference type="InterPro" id="IPR022187">
    <property type="entry name" value="Conjug_transposon_TraM"/>
</dbReference>
<dbReference type="InterPro" id="IPR055407">
    <property type="entry name" value="TraM_C"/>
</dbReference>
<gene>
    <name evidence="2" type="ORF">SAMN05421788_110171</name>
</gene>
<evidence type="ECO:0000313" key="2">
    <source>
        <dbReference type="EMBL" id="SIT31440.1"/>
    </source>
</evidence>
<protein>
    <submittedName>
        <fullName evidence="2">Bacteroides conjugative transposon TraM protein</fullName>
    </submittedName>
</protein>
<dbReference type="Pfam" id="PF12508">
    <property type="entry name" value="Transposon_TraM"/>
    <property type="match status" value="1"/>
</dbReference>
<dbReference type="EMBL" id="FTOR01000010">
    <property type="protein sequence ID" value="SIT31440.1"/>
    <property type="molecule type" value="Genomic_DNA"/>
</dbReference>
<sequence length="415" mass="45767">MKKLSPSQAKKLRLSLLILVFAICLTGLFFALSSLSKSLQSKDNATDTAKQAFNVKLPDAVLPNKKEKNKLEVYLDAHKDSLKQQERVKNDPYAQQLQYDPAPPQATTNPMQAINSPASPKKKLEANEKKVNDKLTELYNVMHQVQQPQSTNIPATKTTNTTQDENIARLEQLLTGKQNIDSNAENDPEMARLNTMLDKLIAIQHPEQTEKLTGNKAPGNTLYYQVSSQPGNNTDTLTEFYIPQDDGNINSFYSLAPQVDTTVTTETSFTAVIPQNQTLQNGSTLQMRLTQDIFIKGIKIPQNTFVYGSCSISDERLKIKISSVLNGKSILPIQMSVYDSDGQEGIFVPGAITRDAAKENADRAIQSIGMTSLDGSLTTQATSAGIETARTFLSKKIRNITVTIKAGHSIFLKNK</sequence>
<dbReference type="Proteomes" id="UP000186917">
    <property type="component" value="Unassembled WGS sequence"/>
</dbReference>
<dbReference type="OrthoDB" id="1453786at2"/>
<proteinExistence type="predicted"/>
<evidence type="ECO:0000313" key="3">
    <source>
        <dbReference type="Proteomes" id="UP000186917"/>
    </source>
</evidence>
<keyword evidence="3" id="KW-1185">Reference proteome</keyword>
<dbReference type="NCBIfam" id="TIGR03779">
    <property type="entry name" value="Bac_Flav_CT_M"/>
    <property type="match status" value="1"/>
</dbReference>
<name>A0A173MA75_9BACT</name>